<accession>A0A934IUA4</accession>
<dbReference type="SUPFAM" id="SSF56925">
    <property type="entry name" value="OMPA-like"/>
    <property type="match status" value="1"/>
</dbReference>
<protein>
    <submittedName>
        <fullName evidence="2">Porin family protein</fullName>
    </submittedName>
</protein>
<evidence type="ECO:0000313" key="2">
    <source>
        <dbReference type="EMBL" id="MBJ3784462.1"/>
    </source>
</evidence>
<dbReference type="AlphaFoldDB" id="A0A934IUA4"/>
<evidence type="ECO:0000256" key="1">
    <source>
        <dbReference type="SAM" id="SignalP"/>
    </source>
</evidence>
<dbReference type="EMBL" id="JAEKMH010000001">
    <property type="protein sequence ID" value="MBJ3784462.1"/>
    <property type="molecule type" value="Genomic_DNA"/>
</dbReference>
<gene>
    <name evidence="2" type="ORF">JEQ47_06990</name>
</gene>
<reference evidence="2" key="1">
    <citation type="submission" date="2020-12" db="EMBL/GenBank/DDBJ databases">
        <title>Devosia sp. MSA67 isolated from Mo River.</title>
        <authorList>
            <person name="Ma F."/>
            <person name="Zi Z."/>
        </authorList>
    </citation>
    <scope>NUCLEOTIDE SEQUENCE</scope>
    <source>
        <strain evidence="2">MSA67</strain>
    </source>
</reference>
<keyword evidence="1" id="KW-0732">Signal</keyword>
<dbReference type="Gene3D" id="2.40.160.20">
    <property type="match status" value="1"/>
</dbReference>
<keyword evidence="3" id="KW-1185">Reference proteome</keyword>
<feature type="signal peptide" evidence="1">
    <location>
        <begin position="1"/>
        <end position="23"/>
    </location>
</feature>
<sequence length="183" mass="18514">MRIASTIALATLMSTALPGLALAADPITITTSTDAALPVARSSGFDWNGFYAGVHGSGVHAGEGDLQAGVGIHAGVNTQFDFYLLGAEVALTGIPETEVASGTVEGQVLGRAGLVVADNVMTYGAAGYGVNLGAPEEQDVLVGGGVELGLTDSVSVRAQYLHSFPVQGTEATDQFSLGASFHF</sequence>
<organism evidence="2 3">
    <name type="scientific">Devosia sediminis</name>
    <dbReference type="NCBI Taxonomy" id="2798801"/>
    <lineage>
        <taxon>Bacteria</taxon>
        <taxon>Pseudomonadati</taxon>
        <taxon>Pseudomonadota</taxon>
        <taxon>Alphaproteobacteria</taxon>
        <taxon>Hyphomicrobiales</taxon>
        <taxon>Devosiaceae</taxon>
        <taxon>Devosia</taxon>
    </lineage>
</organism>
<dbReference type="Proteomes" id="UP000602124">
    <property type="component" value="Unassembled WGS sequence"/>
</dbReference>
<dbReference type="RefSeq" id="WP_198875623.1">
    <property type="nucleotide sequence ID" value="NZ_JAEKMH010000001.1"/>
</dbReference>
<comment type="caution">
    <text evidence="2">The sequence shown here is derived from an EMBL/GenBank/DDBJ whole genome shotgun (WGS) entry which is preliminary data.</text>
</comment>
<name>A0A934IUA4_9HYPH</name>
<dbReference type="InterPro" id="IPR011250">
    <property type="entry name" value="OMP/PagP_B-barrel"/>
</dbReference>
<proteinExistence type="predicted"/>
<feature type="chain" id="PRO_5036928674" evidence="1">
    <location>
        <begin position="24"/>
        <end position="183"/>
    </location>
</feature>
<evidence type="ECO:0000313" key="3">
    <source>
        <dbReference type="Proteomes" id="UP000602124"/>
    </source>
</evidence>